<comment type="caution">
    <text evidence="3">The sequence shown here is derived from an EMBL/GenBank/DDBJ whole genome shotgun (WGS) entry which is preliminary data.</text>
</comment>
<reference evidence="3" key="1">
    <citation type="journal article" date="2021" name="J. Hered.">
        <title>Genome Assembly of Salicaceae Populus deltoides (Eastern Cottonwood) I-69 Based on Nanopore Sequencing and Hi-C Technologies.</title>
        <authorList>
            <person name="Bai S."/>
            <person name="Wu H."/>
            <person name="Zhang J."/>
            <person name="Pan Z."/>
            <person name="Zhao W."/>
            <person name="Li Z."/>
            <person name="Tong C."/>
        </authorList>
    </citation>
    <scope>NUCLEOTIDE SEQUENCE</scope>
    <source>
        <tissue evidence="3">Leaf</tissue>
    </source>
</reference>
<dbReference type="Gene3D" id="1.10.238.10">
    <property type="entry name" value="EF-hand"/>
    <property type="match status" value="1"/>
</dbReference>
<dbReference type="PROSITE" id="PS00018">
    <property type="entry name" value="EF_HAND_1"/>
    <property type="match status" value="2"/>
</dbReference>
<dbReference type="Proteomes" id="UP000807159">
    <property type="component" value="Chromosome 8"/>
</dbReference>
<dbReference type="GO" id="GO:0005509">
    <property type="term" value="F:calcium ion binding"/>
    <property type="evidence" value="ECO:0007669"/>
    <property type="project" value="InterPro"/>
</dbReference>
<dbReference type="Pfam" id="PF13202">
    <property type="entry name" value="EF-hand_5"/>
    <property type="match status" value="2"/>
</dbReference>
<dbReference type="SMART" id="SM00054">
    <property type="entry name" value="EFh"/>
    <property type="match status" value="2"/>
</dbReference>
<dbReference type="InterPro" id="IPR002048">
    <property type="entry name" value="EF_hand_dom"/>
</dbReference>
<accession>A0A8T2Y884</accession>
<dbReference type="SUPFAM" id="SSF47473">
    <property type="entry name" value="EF-hand"/>
    <property type="match status" value="1"/>
</dbReference>
<feature type="non-terminal residue" evidence="3">
    <location>
        <position position="1"/>
    </location>
</feature>
<proteinExistence type="predicted"/>
<dbReference type="EMBL" id="JACEGQ020000008">
    <property type="protein sequence ID" value="KAH8501271.1"/>
    <property type="molecule type" value="Genomic_DNA"/>
</dbReference>
<dbReference type="PROSITE" id="PS50222">
    <property type="entry name" value="EF_HAND_2"/>
    <property type="match status" value="2"/>
</dbReference>
<sequence>MGFEVKKNKPREPKLPVSQLTKVQLRAIFMESDINKDGVLSKKELKQAFGRLGALIPAFRAARGLHHADANHDGVVDKDELDDLIKYAYRLGYKVDALTITRGKKGVGCRAAFKQVACVELDGSDRSAPWPEVMERLSITLTSLRLISYK</sequence>
<organism evidence="3 4">
    <name type="scientific">Populus deltoides</name>
    <name type="common">Eastern poplar</name>
    <name type="synonym">Eastern cottonwood</name>
    <dbReference type="NCBI Taxonomy" id="3696"/>
    <lineage>
        <taxon>Eukaryota</taxon>
        <taxon>Viridiplantae</taxon>
        <taxon>Streptophyta</taxon>
        <taxon>Embryophyta</taxon>
        <taxon>Tracheophyta</taxon>
        <taxon>Spermatophyta</taxon>
        <taxon>Magnoliopsida</taxon>
        <taxon>eudicotyledons</taxon>
        <taxon>Gunneridae</taxon>
        <taxon>Pentapetalae</taxon>
        <taxon>rosids</taxon>
        <taxon>fabids</taxon>
        <taxon>Malpighiales</taxon>
        <taxon>Salicaceae</taxon>
        <taxon>Saliceae</taxon>
        <taxon>Populus</taxon>
    </lineage>
</organism>
<evidence type="ECO:0000256" key="1">
    <source>
        <dbReference type="ARBA" id="ARBA00022837"/>
    </source>
</evidence>
<dbReference type="InterPro" id="IPR011992">
    <property type="entry name" value="EF-hand-dom_pair"/>
</dbReference>
<evidence type="ECO:0000313" key="4">
    <source>
        <dbReference type="Proteomes" id="UP000807159"/>
    </source>
</evidence>
<feature type="domain" description="EF-hand" evidence="2">
    <location>
        <begin position="20"/>
        <end position="55"/>
    </location>
</feature>
<keyword evidence="4" id="KW-1185">Reference proteome</keyword>
<gene>
    <name evidence="3" type="ORF">H0E87_016184</name>
</gene>
<feature type="domain" description="EF-hand" evidence="2">
    <location>
        <begin position="56"/>
        <end position="91"/>
    </location>
</feature>
<evidence type="ECO:0000259" key="2">
    <source>
        <dbReference type="PROSITE" id="PS50222"/>
    </source>
</evidence>
<dbReference type="AlphaFoldDB" id="A0A8T2Y884"/>
<keyword evidence="1" id="KW-0106">Calcium</keyword>
<dbReference type="CDD" id="cd00051">
    <property type="entry name" value="EFh"/>
    <property type="match status" value="1"/>
</dbReference>
<protein>
    <recommendedName>
        <fullName evidence="2">EF-hand domain-containing protein</fullName>
    </recommendedName>
</protein>
<dbReference type="InterPro" id="IPR018247">
    <property type="entry name" value="EF_Hand_1_Ca_BS"/>
</dbReference>
<name>A0A8T2Y884_POPDE</name>
<evidence type="ECO:0000313" key="3">
    <source>
        <dbReference type="EMBL" id="KAH8501271.1"/>
    </source>
</evidence>